<evidence type="ECO:0000256" key="4">
    <source>
        <dbReference type="PIRSR" id="PIRSR001365-2"/>
    </source>
</evidence>
<name>A0A2U2BLX6_ALCFA</name>
<dbReference type="EMBL" id="QEXO01000002">
    <property type="protein sequence ID" value="PWE15024.1"/>
    <property type="molecule type" value="Genomic_DNA"/>
</dbReference>
<dbReference type="RefSeq" id="WP_109089007.1">
    <property type="nucleotide sequence ID" value="NZ_QEXO01000002.1"/>
</dbReference>
<evidence type="ECO:0000256" key="3">
    <source>
        <dbReference type="PIRNR" id="PIRNR001365"/>
    </source>
</evidence>
<dbReference type="AlphaFoldDB" id="A0A2U2BLX6"/>
<keyword evidence="2 3" id="KW-0456">Lyase</keyword>
<feature type="binding site" evidence="4">
    <location>
        <position position="204"/>
    </location>
    <ligand>
        <name>pyruvate</name>
        <dbReference type="ChEBI" id="CHEBI:15361"/>
    </ligand>
</feature>
<dbReference type="InterPro" id="IPR013785">
    <property type="entry name" value="Aldolase_TIM"/>
</dbReference>
<protein>
    <submittedName>
        <fullName evidence="5">Dihydrodipicolinate synthase family protein</fullName>
    </submittedName>
</protein>
<dbReference type="PANTHER" id="PTHR12128">
    <property type="entry name" value="DIHYDRODIPICOLINATE SYNTHASE"/>
    <property type="match status" value="1"/>
</dbReference>
<dbReference type="GO" id="GO:0008840">
    <property type="term" value="F:4-hydroxy-tetrahydrodipicolinate synthase activity"/>
    <property type="evidence" value="ECO:0007669"/>
    <property type="project" value="TreeGrafter"/>
</dbReference>
<dbReference type="PRINTS" id="PR00146">
    <property type="entry name" value="DHPICSNTHASE"/>
</dbReference>
<proteinExistence type="inferred from homology"/>
<dbReference type="SMART" id="SM01130">
    <property type="entry name" value="DHDPS"/>
    <property type="match status" value="1"/>
</dbReference>
<evidence type="ECO:0000256" key="1">
    <source>
        <dbReference type="ARBA" id="ARBA00007592"/>
    </source>
</evidence>
<sequence length="301" mass="32519">MKNKGVFSICPTPFKAGGELDLQSLVSLVNFQLEAGIHGLAILGVMGELHKLSTFERRRVIETVVAAVRGAVPVWVGVRALGTAAAVEQARSAEDLGADAIFVAPLAGADDEMQVSYYRQIVQAIRIPVVIHDFPELFAARISPALAVRLKGEAGVSILNSEDPPVGQKITAVRGLSGDALPILSGLGGMHFLEELQRGADGVVTGFSFPEILLKVYALHRQGDQEEAARVFDRYCSLIRYEFQPLVALALRKYSYMRRGIIACDATRDPATALDHISRAEFEAVVRRVGLDLSVKGVQTV</sequence>
<dbReference type="Proteomes" id="UP000245216">
    <property type="component" value="Unassembled WGS sequence"/>
</dbReference>
<dbReference type="CDD" id="cd00408">
    <property type="entry name" value="DHDPS-like"/>
    <property type="match status" value="1"/>
</dbReference>
<dbReference type="PIRSF" id="PIRSF001365">
    <property type="entry name" value="DHDPS"/>
    <property type="match status" value="1"/>
</dbReference>
<dbReference type="STRING" id="511.UZ73_08915"/>
<dbReference type="PANTHER" id="PTHR12128:SF66">
    <property type="entry name" value="4-HYDROXY-2-OXOGLUTARATE ALDOLASE, MITOCHONDRIAL"/>
    <property type="match status" value="1"/>
</dbReference>
<evidence type="ECO:0000313" key="6">
    <source>
        <dbReference type="Proteomes" id="UP000245216"/>
    </source>
</evidence>
<evidence type="ECO:0000313" key="5">
    <source>
        <dbReference type="EMBL" id="PWE15024.1"/>
    </source>
</evidence>
<accession>A0A2U2BLX6</accession>
<dbReference type="Pfam" id="PF00701">
    <property type="entry name" value="DHDPS"/>
    <property type="match status" value="1"/>
</dbReference>
<dbReference type="SUPFAM" id="SSF51569">
    <property type="entry name" value="Aldolase"/>
    <property type="match status" value="1"/>
</dbReference>
<gene>
    <name evidence="5" type="ORF">DF183_10130</name>
</gene>
<reference evidence="5 6" key="2">
    <citation type="submission" date="2018-05" db="EMBL/GenBank/DDBJ databases">
        <authorList>
            <person name="Lanie J.A."/>
            <person name="Ng W.-L."/>
            <person name="Kazmierczak K.M."/>
            <person name="Andrzejewski T.M."/>
            <person name="Davidsen T.M."/>
            <person name="Wayne K.J."/>
            <person name="Tettelin H."/>
            <person name="Glass J.I."/>
            <person name="Rusch D."/>
            <person name="Podicherti R."/>
            <person name="Tsui H.-C.T."/>
            <person name="Winkler M.E."/>
        </authorList>
    </citation>
    <scope>NUCLEOTIDE SEQUENCE [LARGE SCALE GENOMIC DNA]</scope>
    <source>
        <strain evidence="5 6">YBY</strain>
    </source>
</reference>
<comment type="caution">
    <text evidence="5">The sequence shown here is derived from an EMBL/GenBank/DDBJ whole genome shotgun (WGS) entry which is preliminary data.</text>
</comment>
<evidence type="ECO:0000256" key="2">
    <source>
        <dbReference type="ARBA" id="ARBA00023239"/>
    </source>
</evidence>
<comment type="similarity">
    <text evidence="1 3">Belongs to the DapA family.</text>
</comment>
<dbReference type="Gene3D" id="3.20.20.70">
    <property type="entry name" value="Aldolase class I"/>
    <property type="match status" value="1"/>
</dbReference>
<dbReference type="GO" id="GO:0005829">
    <property type="term" value="C:cytosol"/>
    <property type="evidence" value="ECO:0007669"/>
    <property type="project" value="TreeGrafter"/>
</dbReference>
<organism evidence="5 6">
    <name type="scientific">Alcaligenes faecalis</name>
    <dbReference type="NCBI Taxonomy" id="511"/>
    <lineage>
        <taxon>Bacteria</taxon>
        <taxon>Pseudomonadati</taxon>
        <taxon>Pseudomonadota</taxon>
        <taxon>Betaproteobacteria</taxon>
        <taxon>Burkholderiales</taxon>
        <taxon>Alcaligenaceae</taxon>
        <taxon>Alcaligenes</taxon>
    </lineage>
</organism>
<dbReference type="InterPro" id="IPR002220">
    <property type="entry name" value="DapA-like"/>
</dbReference>
<reference evidence="5 6" key="1">
    <citation type="submission" date="2018-05" db="EMBL/GenBank/DDBJ databases">
        <title>Genome Sequence of an Efficient Indole-Degrading Bacterium, Alcaligenes sp.YBY.</title>
        <authorList>
            <person name="Yang B."/>
        </authorList>
    </citation>
    <scope>NUCLEOTIDE SEQUENCE [LARGE SCALE GENOMIC DNA]</scope>
    <source>
        <strain evidence="5 6">YBY</strain>
    </source>
</reference>